<evidence type="ECO:0000256" key="3">
    <source>
        <dbReference type="ARBA" id="ARBA00022768"/>
    </source>
</evidence>
<dbReference type="InterPro" id="IPR005517">
    <property type="entry name" value="Transl_elong_EFG/EF2_IV"/>
</dbReference>
<evidence type="ECO:0000259" key="7">
    <source>
        <dbReference type="SMART" id="SM00838"/>
    </source>
</evidence>
<dbReference type="SMART" id="SM00889">
    <property type="entry name" value="EFG_IV"/>
    <property type="match status" value="1"/>
</dbReference>
<dbReference type="RefSeq" id="WP_132938551.1">
    <property type="nucleotide sequence ID" value="NZ_CP119676.1"/>
</dbReference>
<dbReference type="PANTHER" id="PTHR43261:SF7">
    <property type="entry name" value="ELONGATION FACTOR G-LIKE PROTEIN"/>
    <property type="match status" value="1"/>
</dbReference>
<protein>
    <recommendedName>
        <fullName evidence="1">Elongation factor G</fullName>
    </recommendedName>
</protein>
<gene>
    <name evidence="9" type="ORF">EDD55_103205</name>
</gene>
<dbReference type="PANTHER" id="PTHR43261">
    <property type="entry name" value="TRANSLATION ELONGATION FACTOR G-RELATED"/>
    <property type="match status" value="1"/>
</dbReference>
<keyword evidence="5" id="KW-0342">GTP-binding</keyword>
<dbReference type="Gene3D" id="3.30.70.870">
    <property type="entry name" value="Elongation Factor G (Translational Gtpase), domain 3"/>
    <property type="match status" value="1"/>
</dbReference>
<dbReference type="Gene3D" id="3.30.70.240">
    <property type="match status" value="1"/>
</dbReference>
<dbReference type="AlphaFoldDB" id="A0A4R3JCT5"/>
<keyword evidence="3 9" id="KW-0251">Elongation factor</keyword>
<evidence type="ECO:0000313" key="10">
    <source>
        <dbReference type="Proteomes" id="UP000295304"/>
    </source>
</evidence>
<dbReference type="OrthoDB" id="9802948at2"/>
<dbReference type="Proteomes" id="UP000295304">
    <property type="component" value="Unassembled WGS sequence"/>
</dbReference>
<dbReference type="SUPFAM" id="SSF50447">
    <property type="entry name" value="Translation proteins"/>
    <property type="match status" value="1"/>
</dbReference>
<dbReference type="SUPFAM" id="SSF54980">
    <property type="entry name" value="EF-G C-terminal domain-like"/>
    <property type="match status" value="2"/>
</dbReference>
<dbReference type="Pfam" id="PF14492">
    <property type="entry name" value="EFG_III"/>
    <property type="match status" value="1"/>
</dbReference>
<dbReference type="GO" id="GO:0005525">
    <property type="term" value="F:GTP binding"/>
    <property type="evidence" value="ECO:0007669"/>
    <property type="project" value="UniProtKB-KW"/>
</dbReference>
<dbReference type="InterPro" id="IPR020568">
    <property type="entry name" value="Ribosomal_Su5_D2-typ_SF"/>
</dbReference>
<dbReference type="CDD" id="cd01434">
    <property type="entry name" value="EFG_mtEFG1_IV"/>
    <property type="match status" value="1"/>
</dbReference>
<name>A0A4R3JCT5_9PROT</name>
<dbReference type="GO" id="GO:0003924">
    <property type="term" value="F:GTPase activity"/>
    <property type="evidence" value="ECO:0007669"/>
    <property type="project" value="InterPro"/>
</dbReference>
<sequence>MSDKTSRAPRCAALIGPYLSGKTTLLESLLHSAGIVHRKGSVRDGTALGDTFAEARKRQMSTEVNIAQGVFLGDAWTFIDCPGSIELVQAGRDALRVADIAVVVTEADPEKALMLAPYLHMLDEMDLPHILFFNKIDNNYNGIKAMFEAVQDISVRPPVLREIPIRQGDAVAGYVDLVSERAFKWRDGAPSDLISMPTIVAAREESAREEMLETLADFDDALLTELLEDVTPSPAEIYDNLARDLARDVVVPVFFGSGEHDHGVKRLLKALRHETPEPDVRARRLNVSEAANATPLVQVFKTVHSGQGGKVSMARVWRGEILDGASLGGDRISGVWSVMGAKMLKKDGPAVVGDVVGLGRLEGARTGDILTSSGGMAQTDALSPLEPVYALALRPANPGDDVKLTAALGLLCAEDAALRVVAEASTGELLLQGQGDVHLAIALDTLGDRFGLKIEATRPRVPYKETVRKSVTRHARHRKQSGGHGEFGDITVEIAPLPRGGGFAFDERISGGRVPKKYIPAVENGVIEALRKGPLGFPVVDLSVVLVDGQHHEVDSSDMAFRKAAGLALREGLNACDPVLLEPICRVVIAAPSRYSSNVQRVVSARRGQILSFNARESWSGWDEIEAYIPQANLDDLIVDVRSQTVGVGTLRQKFDHHQELVGRLADEACQEQGRA</sequence>
<dbReference type="InterPro" id="IPR000640">
    <property type="entry name" value="EFG_V-like"/>
</dbReference>
<evidence type="ECO:0000313" key="9">
    <source>
        <dbReference type="EMBL" id="TCS63582.1"/>
    </source>
</evidence>
<dbReference type="Pfam" id="PF00009">
    <property type="entry name" value="GTP_EFTU"/>
    <property type="match status" value="1"/>
</dbReference>
<dbReference type="InterPro" id="IPR035649">
    <property type="entry name" value="EFG_V"/>
</dbReference>
<dbReference type="InterPro" id="IPR035647">
    <property type="entry name" value="EFG_III/V"/>
</dbReference>
<dbReference type="SMART" id="SM00838">
    <property type="entry name" value="EFG_C"/>
    <property type="match status" value="1"/>
</dbReference>
<keyword evidence="10" id="KW-1185">Reference proteome</keyword>
<dbReference type="Gene3D" id="3.30.230.10">
    <property type="match status" value="1"/>
</dbReference>
<comment type="caution">
    <text evidence="9">The sequence shown here is derived from an EMBL/GenBank/DDBJ whole genome shotgun (WGS) entry which is preliminary data.</text>
</comment>
<dbReference type="InterPro" id="IPR009000">
    <property type="entry name" value="Transl_B-barrel_sf"/>
</dbReference>
<dbReference type="CDD" id="cd03713">
    <property type="entry name" value="EFG_mtEFG_C"/>
    <property type="match status" value="1"/>
</dbReference>
<keyword evidence="2" id="KW-0547">Nucleotide-binding</keyword>
<evidence type="ECO:0000256" key="1">
    <source>
        <dbReference type="ARBA" id="ARBA00017872"/>
    </source>
</evidence>
<dbReference type="CDD" id="cd04170">
    <property type="entry name" value="EF-G_bact"/>
    <property type="match status" value="1"/>
</dbReference>
<dbReference type="InterPro" id="IPR000795">
    <property type="entry name" value="T_Tr_GTP-bd_dom"/>
</dbReference>
<dbReference type="NCBIfam" id="NF009379">
    <property type="entry name" value="PRK12740.1-3"/>
    <property type="match status" value="1"/>
</dbReference>
<evidence type="ECO:0000256" key="6">
    <source>
        <dbReference type="ARBA" id="ARBA00024731"/>
    </source>
</evidence>
<evidence type="ECO:0000256" key="5">
    <source>
        <dbReference type="ARBA" id="ARBA00023134"/>
    </source>
</evidence>
<dbReference type="InterPro" id="IPR047872">
    <property type="entry name" value="EFG_IV"/>
</dbReference>
<dbReference type="Gene3D" id="2.40.30.10">
    <property type="entry name" value="Translation factors"/>
    <property type="match status" value="1"/>
</dbReference>
<dbReference type="Gene3D" id="3.40.50.300">
    <property type="entry name" value="P-loop containing nucleotide triphosphate hydrolases"/>
    <property type="match status" value="1"/>
</dbReference>
<organism evidence="9 10">
    <name type="scientific">Varunaivibrio sulfuroxidans</name>
    <dbReference type="NCBI Taxonomy" id="1773489"/>
    <lineage>
        <taxon>Bacteria</taxon>
        <taxon>Pseudomonadati</taxon>
        <taxon>Pseudomonadota</taxon>
        <taxon>Alphaproteobacteria</taxon>
        <taxon>Rhodospirillales</taxon>
        <taxon>Magnetovibrionaceae</taxon>
        <taxon>Varunaivibrio</taxon>
    </lineage>
</organism>
<dbReference type="GO" id="GO:0003746">
    <property type="term" value="F:translation elongation factor activity"/>
    <property type="evidence" value="ECO:0007669"/>
    <property type="project" value="UniProtKB-KW"/>
</dbReference>
<comment type="function">
    <text evidence="6">Catalyzes the GTP-dependent ribosomal translocation step during translation elongation. During this step, the ribosome changes from the pre-translocational (PRE) to the post-translocational (POST) state as the newly formed A-site-bound peptidyl-tRNA and P-site-bound deacylated tRNA move to the P and E sites, respectively. Catalyzes the coordinated movement of the two tRNA molecules, the mRNA and conformational changes in the ribosome.</text>
</comment>
<accession>A0A4R3JCT5</accession>
<feature type="domain" description="Translation elongation factor EFG/EF2" evidence="8">
    <location>
        <begin position="460"/>
        <end position="577"/>
    </location>
</feature>
<dbReference type="EMBL" id="SLZW01000003">
    <property type="protein sequence ID" value="TCS63582.1"/>
    <property type="molecule type" value="Genomic_DNA"/>
</dbReference>
<proteinExistence type="predicted"/>
<dbReference type="Pfam" id="PF03764">
    <property type="entry name" value="EFG_IV"/>
    <property type="match status" value="1"/>
</dbReference>
<evidence type="ECO:0000259" key="8">
    <source>
        <dbReference type="SMART" id="SM00889"/>
    </source>
</evidence>
<dbReference type="GO" id="GO:0032790">
    <property type="term" value="P:ribosome disassembly"/>
    <property type="evidence" value="ECO:0007669"/>
    <property type="project" value="TreeGrafter"/>
</dbReference>
<dbReference type="InterPro" id="IPR041095">
    <property type="entry name" value="EFG_II"/>
</dbReference>
<keyword evidence="4" id="KW-0648">Protein biosynthesis</keyword>
<dbReference type="SUPFAM" id="SSF54211">
    <property type="entry name" value="Ribosomal protein S5 domain 2-like"/>
    <property type="match status" value="1"/>
</dbReference>
<evidence type="ECO:0000256" key="2">
    <source>
        <dbReference type="ARBA" id="ARBA00022741"/>
    </source>
</evidence>
<feature type="domain" description="Elongation factor EFG" evidence="7">
    <location>
        <begin position="579"/>
        <end position="669"/>
    </location>
</feature>
<dbReference type="SUPFAM" id="SSF52540">
    <property type="entry name" value="P-loop containing nucleoside triphosphate hydrolases"/>
    <property type="match status" value="1"/>
</dbReference>
<evidence type="ECO:0000256" key="4">
    <source>
        <dbReference type="ARBA" id="ARBA00022917"/>
    </source>
</evidence>
<dbReference type="InterPro" id="IPR014721">
    <property type="entry name" value="Ribsml_uS5_D2-typ_fold_subgr"/>
</dbReference>
<reference evidence="9 10" key="1">
    <citation type="submission" date="2019-03" db="EMBL/GenBank/DDBJ databases">
        <title>Genomic Encyclopedia of Type Strains, Phase IV (KMG-IV): sequencing the most valuable type-strain genomes for metagenomic binning, comparative biology and taxonomic classification.</title>
        <authorList>
            <person name="Goeker M."/>
        </authorList>
    </citation>
    <scope>NUCLEOTIDE SEQUENCE [LARGE SCALE GENOMIC DNA]</scope>
    <source>
        <strain evidence="9 10">DSM 101688</strain>
    </source>
</reference>
<dbReference type="GO" id="GO:0097216">
    <property type="term" value="F:guanosine tetraphosphate binding"/>
    <property type="evidence" value="ECO:0007669"/>
    <property type="project" value="UniProtKB-ARBA"/>
</dbReference>
<dbReference type="InterPro" id="IPR027417">
    <property type="entry name" value="P-loop_NTPase"/>
</dbReference>
<dbReference type="Pfam" id="PF00679">
    <property type="entry name" value="EFG_C"/>
    <property type="match status" value="1"/>
</dbReference>